<accession>A0A147BXI5</accession>
<feature type="domain" description="Reverse transcriptase" evidence="1">
    <location>
        <begin position="1"/>
        <end position="211"/>
    </location>
</feature>
<dbReference type="SUPFAM" id="SSF56672">
    <property type="entry name" value="DNA/RNA polymerases"/>
    <property type="match status" value="1"/>
</dbReference>
<dbReference type="InterPro" id="IPR000477">
    <property type="entry name" value="RT_dom"/>
</dbReference>
<dbReference type="Pfam" id="PF00078">
    <property type="entry name" value="RVT_1"/>
    <property type="match status" value="1"/>
</dbReference>
<dbReference type="InterPro" id="IPR043502">
    <property type="entry name" value="DNA/RNA_pol_sf"/>
</dbReference>
<dbReference type="EMBL" id="GEGO01000299">
    <property type="protein sequence ID" value="JAR95105.1"/>
    <property type="molecule type" value="Transcribed_RNA"/>
</dbReference>
<proteinExistence type="predicted"/>
<protein>
    <submittedName>
        <fullName evidence="2">Putative l3</fullName>
    </submittedName>
</protein>
<dbReference type="PANTHER" id="PTHR33332">
    <property type="entry name" value="REVERSE TRANSCRIPTASE DOMAIN-CONTAINING PROTEIN"/>
    <property type="match status" value="1"/>
</dbReference>
<organism evidence="2">
    <name type="scientific">Ixodes ricinus</name>
    <name type="common">Common tick</name>
    <name type="synonym">Acarus ricinus</name>
    <dbReference type="NCBI Taxonomy" id="34613"/>
    <lineage>
        <taxon>Eukaryota</taxon>
        <taxon>Metazoa</taxon>
        <taxon>Ecdysozoa</taxon>
        <taxon>Arthropoda</taxon>
        <taxon>Chelicerata</taxon>
        <taxon>Arachnida</taxon>
        <taxon>Acari</taxon>
        <taxon>Parasitiformes</taxon>
        <taxon>Ixodida</taxon>
        <taxon>Ixodoidea</taxon>
        <taxon>Ixodidae</taxon>
        <taxon>Ixodinae</taxon>
        <taxon>Ixodes</taxon>
    </lineage>
</organism>
<dbReference type="AlphaFoldDB" id="A0A147BXI5"/>
<reference evidence="2" key="1">
    <citation type="journal article" date="2018" name="PLoS Negl. Trop. Dis.">
        <title>Sialome diversity of ticks revealed by RNAseq of single tick salivary glands.</title>
        <authorList>
            <person name="Perner J."/>
            <person name="Kropackova S."/>
            <person name="Kopacek P."/>
            <person name="Ribeiro J.M."/>
        </authorList>
    </citation>
    <scope>NUCLEOTIDE SEQUENCE</scope>
    <source>
        <strain evidence="2">Siblings of single egg batch collected in Ceske Budejovice</strain>
        <tissue evidence="2">Salivary glands</tissue>
    </source>
</reference>
<evidence type="ECO:0000313" key="2">
    <source>
        <dbReference type="EMBL" id="JAR95105.1"/>
    </source>
</evidence>
<feature type="non-terminal residue" evidence="2">
    <location>
        <position position="1"/>
    </location>
</feature>
<dbReference type="PROSITE" id="PS50878">
    <property type="entry name" value="RT_POL"/>
    <property type="match status" value="1"/>
</dbReference>
<dbReference type="CDD" id="cd01650">
    <property type="entry name" value="RT_nLTR_like"/>
    <property type="match status" value="1"/>
</dbReference>
<dbReference type="GO" id="GO:0071897">
    <property type="term" value="P:DNA biosynthetic process"/>
    <property type="evidence" value="ECO:0007669"/>
    <property type="project" value="UniProtKB-ARBA"/>
</dbReference>
<evidence type="ECO:0000259" key="1">
    <source>
        <dbReference type="PROSITE" id="PS50878"/>
    </source>
</evidence>
<sequence>LLEHIVYRHVMEFLETNNILCHFQHGFRRGYSTMTQLTEFVHDIGQSLDIGNQVDAIFIDLSKAFDTVPHSKLIHKLNLILNNNHLVNWISSFLSRRSQFVYFNSSKSCTVDVSSGVPQGSVLGPLLFLLYINDLPRYISTKIRLYADDCVLYHVINSSDDHITLNNSFVNFCTWCKTWQMNLNFRKTVFMTFSRRSSPSVSSYSFDGLCIERVFEYKYLGLLFTPDLSWSKHIDTTCNKSLKRLGYLRRTLRLAPQETKLLTFKTLIRPILEYGSIIWFPYKQSDMNKVESVQKKSVRFICRRYDRNFSPSSNLSVLGLRLLSERRGIERLKFLYFMINSSRFDSLDSYIKFLKPTATRSHHELNILPFHPRTDMLKYSFFPHTIERWNLLPGNIRSLQPDEFLCAADSGP</sequence>
<name>A0A147BXI5_IXORI</name>